<keyword evidence="7" id="KW-1185">Reference proteome</keyword>
<dbReference type="PANTHER" id="PTHR11040">
    <property type="entry name" value="ZINC/IRON TRANSPORTER"/>
    <property type="match status" value="1"/>
</dbReference>
<feature type="transmembrane region" description="Helical" evidence="5">
    <location>
        <begin position="318"/>
        <end position="337"/>
    </location>
</feature>
<dbReference type="PANTHER" id="PTHR11040:SF210">
    <property type="entry name" value="ZINC-REGULATED TRANSPORTER 3"/>
    <property type="match status" value="1"/>
</dbReference>
<organism evidence="6 7">
    <name type="scientific">Umbelopsis vinacea</name>
    <dbReference type="NCBI Taxonomy" id="44442"/>
    <lineage>
        <taxon>Eukaryota</taxon>
        <taxon>Fungi</taxon>
        <taxon>Fungi incertae sedis</taxon>
        <taxon>Mucoromycota</taxon>
        <taxon>Mucoromycotina</taxon>
        <taxon>Umbelopsidomycetes</taxon>
        <taxon>Umbelopsidales</taxon>
        <taxon>Umbelopsidaceae</taxon>
        <taxon>Umbelopsis</taxon>
    </lineage>
</organism>
<name>A0A8H7Q8P2_9FUNG</name>
<evidence type="ECO:0000256" key="1">
    <source>
        <dbReference type="ARBA" id="ARBA00004141"/>
    </source>
</evidence>
<keyword evidence="3 5" id="KW-1133">Transmembrane helix</keyword>
<reference evidence="6" key="1">
    <citation type="submission" date="2020-12" db="EMBL/GenBank/DDBJ databases">
        <title>Metabolic potential, ecology and presence of endohyphal bacteria is reflected in genomic diversity of Mucoromycotina.</title>
        <authorList>
            <person name="Muszewska A."/>
            <person name="Okrasinska A."/>
            <person name="Steczkiewicz K."/>
            <person name="Drgas O."/>
            <person name="Orlowska M."/>
            <person name="Perlinska-Lenart U."/>
            <person name="Aleksandrzak-Piekarczyk T."/>
            <person name="Szatraj K."/>
            <person name="Zielenkiewicz U."/>
            <person name="Pilsyk S."/>
            <person name="Malc E."/>
            <person name="Mieczkowski P."/>
            <person name="Kruszewska J.S."/>
            <person name="Biernat P."/>
            <person name="Pawlowska J."/>
        </authorList>
    </citation>
    <scope>NUCLEOTIDE SEQUENCE</scope>
    <source>
        <strain evidence="6">WA0000051536</strain>
    </source>
</reference>
<feature type="transmembrane region" description="Helical" evidence="5">
    <location>
        <begin position="246"/>
        <end position="274"/>
    </location>
</feature>
<evidence type="ECO:0000313" key="6">
    <source>
        <dbReference type="EMBL" id="KAG2187893.1"/>
    </source>
</evidence>
<dbReference type="Proteomes" id="UP000612746">
    <property type="component" value="Unassembled WGS sequence"/>
</dbReference>
<feature type="transmembrane region" description="Helical" evidence="5">
    <location>
        <begin position="44"/>
        <end position="64"/>
    </location>
</feature>
<feature type="transmembrane region" description="Helical" evidence="5">
    <location>
        <begin position="180"/>
        <end position="201"/>
    </location>
</feature>
<evidence type="ECO:0000256" key="4">
    <source>
        <dbReference type="ARBA" id="ARBA00023136"/>
    </source>
</evidence>
<feature type="transmembrane region" description="Helical" evidence="5">
    <location>
        <begin position="76"/>
        <end position="96"/>
    </location>
</feature>
<evidence type="ECO:0000256" key="2">
    <source>
        <dbReference type="ARBA" id="ARBA00022692"/>
    </source>
</evidence>
<proteinExistence type="predicted"/>
<feature type="transmembrane region" description="Helical" evidence="5">
    <location>
        <begin position="7"/>
        <end position="24"/>
    </location>
</feature>
<dbReference type="GO" id="GO:0016020">
    <property type="term" value="C:membrane"/>
    <property type="evidence" value="ECO:0007669"/>
    <property type="project" value="UniProtKB-SubCell"/>
</dbReference>
<gene>
    <name evidence="6" type="ORF">INT44_000643</name>
</gene>
<protein>
    <submittedName>
        <fullName evidence="6">Uncharacterized protein</fullName>
    </submittedName>
</protein>
<dbReference type="OrthoDB" id="262547at2759"/>
<evidence type="ECO:0000313" key="7">
    <source>
        <dbReference type="Proteomes" id="UP000612746"/>
    </source>
</evidence>
<keyword evidence="2 5" id="KW-0812">Transmembrane</keyword>
<keyword evidence="4 5" id="KW-0472">Membrane</keyword>
<dbReference type="EMBL" id="JAEPRA010000002">
    <property type="protein sequence ID" value="KAG2187893.1"/>
    <property type="molecule type" value="Genomic_DNA"/>
</dbReference>
<sequence length="339" mass="37282">MHHAQQTYILSFAQLLCLAAIVFFDRRRPTDDENDTPLTSPKFLTAFMSIAAGVLTYSSLYTLLPAAQARLQFNPLPLFFGGVLLNFLLSRLVHAVTPKQFTKDSGEGSYQSLNDRRRQTDVENYGATEALRQPHDQPQAENVTASGYLQIGIQTTVAMCLHKLPEGIITFVSSSDTSNVGVTVFCAISLHNFTDGLMIALPLYAATRSAWTAFSYGACMGGVSQILGGVIGVIAISNLNQKYEDIFIGVVFAIVSGMMSLIAIQVWSFIILFIQKFDIERSRASVCLILLNVYLLQLVSKQGLLLQAFRLDQGRQSLIPFYFFVGILIVGLTSMLGSH</sequence>
<evidence type="ECO:0000256" key="5">
    <source>
        <dbReference type="SAM" id="Phobius"/>
    </source>
</evidence>
<feature type="transmembrane region" description="Helical" evidence="5">
    <location>
        <begin position="286"/>
        <end position="306"/>
    </location>
</feature>
<comment type="subcellular location">
    <subcellularLocation>
        <location evidence="1">Membrane</location>
        <topology evidence="1">Multi-pass membrane protein</topology>
    </subcellularLocation>
</comment>
<feature type="transmembrane region" description="Helical" evidence="5">
    <location>
        <begin position="213"/>
        <end position="234"/>
    </location>
</feature>
<dbReference type="GO" id="GO:0005385">
    <property type="term" value="F:zinc ion transmembrane transporter activity"/>
    <property type="evidence" value="ECO:0007669"/>
    <property type="project" value="TreeGrafter"/>
</dbReference>
<accession>A0A8H7Q8P2</accession>
<dbReference type="Pfam" id="PF02535">
    <property type="entry name" value="Zip"/>
    <property type="match status" value="1"/>
</dbReference>
<evidence type="ECO:0000256" key="3">
    <source>
        <dbReference type="ARBA" id="ARBA00022989"/>
    </source>
</evidence>
<dbReference type="InterPro" id="IPR003689">
    <property type="entry name" value="ZIP"/>
</dbReference>
<dbReference type="AlphaFoldDB" id="A0A8H7Q8P2"/>
<comment type="caution">
    <text evidence="6">The sequence shown here is derived from an EMBL/GenBank/DDBJ whole genome shotgun (WGS) entry which is preliminary data.</text>
</comment>